<evidence type="ECO:0000313" key="3">
    <source>
        <dbReference type="EMBL" id="CCX07566.1"/>
    </source>
</evidence>
<keyword evidence="3" id="KW-0032">Aminotransferase</keyword>
<proteinExistence type="predicted"/>
<evidence type="ECO:0000259" key="2">
    <source>
        <dbReference type="Pfam" id="PF00266"/>
    </source>
</evidence>
<dbReference type="SUPFAM" id="SSF53383">
    <property type="entry name" value="PLP-dependent transferases"/>
    <property type="match status" value="1"/>
</dbReference>
<organism evidence="3 4">
    <name type="scientific">Pyronema omphalodes (strain CBS 100304)</name>
    <name type="common">Pyronema confluens</name>
    <dbReference type="NCBI Taxonomy" id="1076935"/>
    <lineage>
        <taxon>Eukaryota</taxon>
        <taxon>Fungi</taxon>
        <taxon>Dikarya</taxon>
        <taxon>Ascomycota</taxon>
        <taxon>Pezizomycotina</taxon>
        <taxon>Pezizomycetes</taxon>
        <taxon>Pezizales</taxon>
        <taxon>Pyronemataceae</taxon>
        <taxon>Pyronema</taxon>
    </lineage>
</organism>
<dbReference type="Proteomes" id="UP000018144">
    <property type="component" value="Unassembled WGS sequence"/>
</dbReference>
<reference evidence="3 4" key="1">
    <citation type="journal article" date="2013" name="PLoS Genet.">
        <title>The genome and development-dependent transcriptomes of Pyronema confluens: a window into fungal evolution.</title>
        <authorList>
            <person name="Traeger S."/>
            <person name="Altegoer F."/>
            <person name="Freitag M."/>
            <person name="Gabaldon T."/>
            <person name="Kempken F."/>
            <person name="Kumar A."/>
            <person name="Marcet-Houben M."/>
            <person name="Poggeler S."/>
            <person name="Stajich J.E."/>
            <person name="Nowrousian M."/>
        </authorList>
    </citation>
    <scope>NUCLEOTIDE SEQUENCE [LARGE SCALE GENOMIC DNA]</scope>
    <source>
        <strain evidence="4">CBS 100304</strain>
        <tissue evidence="3">Vegetative mycelium</tissue>
    </source>
</reference>
<dbReference type="OrthoDB" id="5978656at2759"/>
<sequence length="446" mass="49401">MPGPFAPTMAAATSLAIPTEDPPSFGHELRKYFSFDEDWINLNHGSFGSCPAPVSRVYQHFQSLSEKRPDTFIRNCYPRLLVESRQAVADLINAPLSSVVFVGNATIGVNTVLRGLQYSPGDSILYFDFIYGACGNTVLYIAESTAADALRVEIQLPITDDDLISRFRSAVADCKGRVKLAVFDTIVSQPGVRLPFERLTVVCKELGILSLIDAAHGVGHIPLDIQKLDPDFITSNCHKWLFAPRGCAFLYVAERNQGLIRSTMPTSWGFVSLGAEQTRSPLPAVDGDDGWAKQFTFVGTTDGSSYLSVPAAIEFRKWIGGEKKIMEYTHTIAKKGADIFRDRFGTEIMDSYGEGGVGMYMIRLPLEMSQVEQKEKVVDWITGEMDSKGTYIAVVEYRGAWWCRVSGQVYLEEHDFVKGADVLMELVEGVKSGQWLLESKLQEATI</sequence>
<protein>
    <submittedName>
        <fullName evidence="3">Similar to Uncharacterized aminotransferase C660.12c acc. no. O94431</fullName>
    </submittedName>
</protein>
<dbReference type="OMA" id="TGNCHKW"/>
<dbReference type="Gene3D" id="3.90.1150.10">
    <property type="entry name" value="Aspartate Aminotransferase, domain 1"/>
    <property type="match status" value="1"/>
</dbReference>
<keyword evidence="3" id="KW-0808">Transferase</keyword>
<keyword evidence="4" id="KW-1185">Reference proteome</keyword>
<dbReference type="GO" id="GO:0008483">
    <property type="term" value="F:transaminase activity"/>
    <property type="evidence" value="ECO:0007669"/>
    <property type="project" value="UniProtKB-KW"/>
</dbReference>
<dbReference type="PANTHER" id="PTHR43092">
    <property type="entry name" value="L-CYSTEINE DESULFHYDRASE"/>
    <property type="match status" value="1"/>
</dbReference>
<dbReference type="InterPro" id="IPR015421">
    <property type="entry name" value="PyrdxlP-dep_Trfase_major"/>
</dbReference>
<gene>
    <name evidence="3" type="ORF">PCON_07155</name>
</gene>
<dbReference type="Pfam" id="PF00266">
    <property type="entry name" value="Aminotran_5"/>
    <property type="match status" value="1"/>
</dbReference>
<dbReference type="InterPro" id="IPR015422">
    <property type="entry name" value="PyrdxlP-dep_Trfase_small"/>
</dbReference>
<keyword evidence="1" id="KW-0663">Pyridoxal phosphate</keyword>
<accession>U4KYT9</accession>
<dbReference type="Gene3D" id="3.40.640.10">
    <property type="entry name" value="Type I PLP-dependent aspartate aminotransferase-like (Major domain)"/>
    <property type="match status" value="1"/>
</dbReference>
<dbReference type="AlphaFoldDB" id="U4KYT9"/>
<dbReference type="STRING" id="1076935.U4KYT9"/>
<dbReference type="EMBL" id="HF935357">
    <property type="protein sequence ID" value="CCX07566.1"/>
    <property type="molecule type" value="Genomic_DNA"/>
</dbReference>
<evidence type="ECO:0000313" key="4">
    <source>
        <dbReference type="Proteomes" id="UP000018144"/>
    </source>
</evidence>
<dbReference type="InterPro" id="IPR000192">
    <property type="entry name" value="Aminotrans_V_dom"/>
</dbReference>
<name>U4KYT9_PYROM</name>
<dbReference type="eggNOG" id="KOG1549">
    <property type="taxonomic scope" value="Eukaryota"/>
</dbReference>
<feature type="domain" description="Aminotransferase class V" evidence="2">
    <location>
        <begin position="82"/>
        <end position="264"/>
    </location>
</feature>
<dbReference type="PANTHER" id="PTHR43092:SF2">
    <property type="entry name" value="HERCYNYLCYSTEINE SULFOXIDE LYASE"/>
    <property type="match status" value="1"/>
</dbReference>
<evidence type="ECO:0000256" key="1">
    <source>
        <dbReference type="ARBA" id="ARBA00022898"/>
    </source>
</evidence>
<dbReference type="InterPro" id="IPR015424">
    <property type="entry name" value="PyrdxlP-dep_Trfase"/>
</dbReference>